<organism evidence="8 9">
    <name type="scientific">Natronospira proteinivora</name>
    <dbReference type="NCBI Taxonomy" id="1807133"/>
    <lineage>
        <taxon>Bacteria</taxon>
        <taxon>Pseudomonadati</taxon>
        <taxon>Pseudomonadota</taxon>
        <taxon>Gammaproteobacteria</taxon>
        <taxon>Natronospirales</taxon>
        <taxon>Natronospiraceae</taxon>
        <taxon>Natronospira</taxon>
    </lineage>
</organism>
<dbReference type="HAMAP" id="MF_00337">
    <property type="entry name" value="Exonuc_7_S"/>
    <property type="match status" value="1"/>
</dbReference>
<feature type="compositionally biased region" description="Acidic residues" evidence="7">
    <location>
        <begin position="68"/>
        <end position="84"/>
    </location>
</feature>
<dbReference type="Gene3D" id="1.10.287.1040">
    <property type="entry name" value="Exonuclease VII, small subunit"/>
    <property type="match status" value="1"/>
</dbReference>
<dbReference type="PANTHER" id="PTHR34137">
    <property type="entry name" value="EXODEOXYRIBONUCLEASE 7 SMALL SUBUNIT"/>
    <property type="match status" value="1"/>
</dbReference>
<dbReference type="SUPFAM" id="SSF116842">
    <property type="entry name" value="XseB-like"/>
    <property type="match status" value="1"/>
</dbReference>
<evidence type="ECO:0000256" key="5">
    <source>
        <dbReference type="ARBA" id="ARBA00022839"/>
    </source>
</evidence>
<comment type="similarity">
    <text evidence="1 6">Belongs to the XseB family.</text>
</comment>
<comment type="function">
    <text evidence="6">Bidirectionally degrades single-stranded DNA into large acid-insoluble oligonucleotides, which are then degraded further into small acid-soluble oligonucleotides.</text>
</comment>
<evidence type="ECO:0000256" key="7">
    <source>
        <dbReference type="SAM" id="MobiDB-lite"/>
    </source>
</evidence>
<evidence type="ECO:0000256" key="4">
    <source>
        <dbReference type="ARBA" id="ARBA00022801"/>
    </source>
</evidence>
<keyword evidence="5 6" id="KW-0269">Exonuclease</keyword>
<gene>
    <name evidence="6" type="primary">xseB</name>
    <name evidence="8" type="ORF">J2T60_001096</name>
</gene>
<evidence type="ECO:0000256" key="3">
    <source>
        <dbReference type="ARBA" id="ARBA00022722"/>
    </source>
</evidence>
<dbReference type="InterPro" id="IPR003761">
    <property type="entry name" value="Exonuc_VII_S"/>
</dbReference>
<evidence type="ECO:0000313" key="9">
    <source>
        <dbReference type="Proteomes" id="UP001523550"/>
    </source>
</evidence>
<comment type="catalytic activity">
    <reaction evidence="6">
        <text>Exonucleolytic cleavage in either 5'- to 3'- or 3'- to 5'-direction to yield nucleoside 5'-phosphates.</text>
        <dbReference type="EC" id="3.1.11.6"/>
    </reaction>
</comment>
<dbReference type="NCBIfam" id="NF002140">
    <property type="entry name" value="PRK00977.1-4"/>
    <property type="match status" value="1"/>
</dbReference>
<accession>A0ABT1G759</accession>
<keyword evidence="3 6" id="KW-0540">Nuclease</keyword>
<dbReference type="Proteomes" id="UP001523550">
    <property type="component" value="Unassembled WGS sequence"/>
</dbReference>
<comment type="subunit">
    <text evidence="6">Heterooligomer composed of large and small subunits.</text>
</comment>
<evidence type="ECO:0000256" key="2">
    <source>
        <dbReference type="ARBA" id="ARBA00022490"/>
    </source>
</evidence>
<dbReference type="Pfam" id="PF02609">
    <property type="entry name" value="Exonuc_VII_S"/>
    <property type="match status" value="1"/>
</dbReference>
<comment type="subcellular location">
    <subcellularLocation>
        <location evidence="6">Cytoplasm</location>
    </subcellularLocation>
</comment>
<proteinExistence type="inferred from homology"/>
<dbReference type="PIRSF" id="PIRSF006488">
    <property type="entry name" value="Exonuc_VII_S"/>
    <property type="match status" value="1"/>
</dbReference>
<keyword evidence="2 6" id="KW-0963">Cytoplasm</keyword>
<protein>
    <recommendedName>
        <fullName evidence="6">Exodeoxyribonuclease 7 small subunit</fullName>
        <ecNumber evidence="6">3.1.11.6</ecNumber>
    </recommendedName>
    <alternativeName>
        <fullName evidence="6">Exodeoxyribonuclease VII small subunit</fullName>
        <shortName evidence="6">Exonuclease VII small subunit</shortName>
    </alternativeName>
</protein>
<dbReference type="GO" id="GO:0008855">
    <property type="term" value="F:exodeoxyribonuclease VII activity"/>
    <property type="evidence" value="ECO:0007669"/>
    <property type="project" value="UniProtKB-EC"/>
</dbReference>
<keyword evidence="4 6" id="KW-0378">Hydrolase</keyword>
<dbReference type="EMBL" id="JALJYF010000001">
    <property type="protein sequence ID" value="MCP1727131.1"/>
    <property type="molecule type" value="Genomic_DNA"/>
</dbReference>
<dbReference type="PANTHER" id="PTHR34137:SF1">
    <property type="entry name" value="EXODEOXYRIBONUCLEASE 7 SMALL SUBUNIT"/>
    <property type="match status" value="1"/>
</dbReference>
<dbReference type="InterPro" id="IPR037004">
    <property type="entry name" value="Exonuc_VII_ssu_sf"/>
</dbReference>
<keyword evidence="9" id="KW-1185">Reference proteome</keyword>
<feature type="region of interest" description="Disordered" evidence="7">
    <location>
        <begin position="61"/>
        <end position="84"/>
    </location>
</feature>
<name>A0ABT1G759_9GAMM</name>
<evidence type="ECO:0000256" key="1">
    <source>
        <dbReference type="ARBA" id="ARBA00009998"/>
    </source>
</evidence>
<sequence>MAEKKDKQVDFEQSLNELEALVERLEGGDLSLEESLKAFESGVALTRQCRDALTQAEQKIQKLSGNGEDTELSPFEEDEDGESN</sequence>
<dbReference type="EC" id="3.1.11.6" evidence="6"/>
<comment type="caution">
    <text evidence="8">The sequence shown here is derived from an EMBL/GenBank/DDBJ whole genome shotgun (WGS) entry which is preliminary data.</text>
</comment>
<reference evidence="8 9" key="1">
    <citation type="submission" date="2022-03" db="EMBL/GenBank/DDBJ databases">
        <title>Genomic Encyclopedia of Type Strains, Phase III (KMG-III): the genomes of soil and plant-associated and newly described type strains.</title>
        <authorList>
            <person name="Whitman W."/>
        </authorList>
    </citation>
    <scope>NUCLEOTIDE SEQUENCE [LARGE SCALE GENOMIC DNA]</scope>
    <source>
        <strain evidence="8 9">BSker1</strain>
    </source>
</reference>
<dbReference type="NCBIfam" id="TIGR01280">
    <property type="entry name" value="xseB"/>
    <property type="match status" value="1"/>
</dbReference>
<dbReference type="RefSeq" id="WP_253446541.1">
    <property type="nucleotide sequence ID" value="NZ_JALJYF010000001.1"/>
</dbReference>
<evidence type="ECO:0000256" key="6">
    <source>
        <dbReference type="HAMAP-Rule" id="MF_00337"/>
    </source>
</evidence>
<evidence type="ECO:0000313" key="8">
    <source>
        <dbReference type="EMBL" id="MCP1727131.1"/>
    </source>
</evidence>